<dbReference type="EMBL" id="BMAT01012728">
    <property type="protein sequence ID" value="GFR98179.1"/>
    <property type="molecule type" value="Genomic_DNA"/>
</dbReference>
<evidence type="ECO:0000313" key="3">
    <source>
        <dbReference type="Proteomes" id="UP000762676"/>
    </source>
</evidence>
<comment type="caution">
    <text evidence="2">The sequence shown here is derived from an EMBL/GenBank/DDBJ whole genome shotgun (WGS) entry which is preliminary data.</text>
</comment>
<accession>A0AAV4HKN0</accession>
<reference evidence="2 3" key="1">
    <citation type="journal article" date="2021" name="Elife">
        <title>Chloroplast acquisition without the gene transfer in kleptoplastic sea slugs, Plakobranchus ocellatus.</title>
        <authorList>
            <person name="Maeda T."/>
            <person name="Takahashi S."/>
            <person name="Yoshida T."/>
            <person name="Shimamura S."/>
            <person name="Takaki Y."/>
            <person name="Nagai Y."/>
            <person name="Toyoda A."/>
            <person name="Suzuki Y."/>
            <person name="Arimoto A."/>
            <person name="Ishii H."/>
            <person name="Satoh N."/>
            <person name="Nishiyama T."/>
            <person name="Hasebe M."/>
            <person name="Maruyama T."/>
            <person name="Minagawa J."/>
            <person name="Obokata J."/>
            <person name="Shigenobu S."/>
        </authorList>
    </citation>
    <scope>NUCLEOTIDE SEQUENCE [LARGE SCALE GENOMIC DNA]</scope>
</reference>
<protein>
    <recommendedName>
        <fullName evidence="4">Secreted protein</fullName>
    </recommendedName>
</protein>
<evidence type="ECO:0000313" key="2">
    <source>
        <dbReference type="EMBL" id="GFR98179.1"/>
    </source>
</evidence>
<dbReference type="AlphaFoldDB" id="A0AAV4HKN0"/>
<sequence length="109" mass="12444">MLCQLVATNLFITKFCLTALHHSMVVHSSTKVLQTRSQVGKKTYKANTSPLKWPSRFLQHSRRHWISPSTRHYFYVLQVLTLRTGHAPGECHMARKIKDSGPRASQVTA</sequence>
<feature type="signal peptide" evidence="1">
    <location>
        <begin position="1"/>
        <end position="18"/>
    </location>
</feature>
<evidence type="ECO:0008006" key="4">
    <source>
        <dbReference type="Google" id="ProtNLM"/>
    </source>
</evidence>
<proteinExistence type="predicted"/>
<feature type="chain" id="PRO_5043461529" description="Secreted protein" evidence="1">
    <location>
        <begin position="19"/>
        <end position="109"/>
    </location>
</feature>
<gene>
    <name evidence="2" type="ORF">ElyMa_006343400</name>
</gene>
<keyword evidence="3" id="KW-1185">Reference proteome</keyword>
<evidence type="ECO:0000256" key="1">
    <source>
        <dbReference type="SAM" id="SignalP"/>
    </source>
</evidence>
<dbReference type="Proteomes" id="UP000762676">
    <property type="component" value="Unassembled WGS sequence"/>
</dbReference>
<name>A0AAV4HKN0_9GAST</name>
<keyword evidence="1" id="KW-0732">Signal</keyword>
<organism evidence="2 3">
    <name type="scientific">Elysia marginata</name>
    <dbReference type="NCBI Taxonomy" id="1093978"/>
    <lineage>
        <taxon>Eukaryota</taxon>
        <taxon>Metazoa</taxon>
        <taxon>Spiralia</taxon>
        <taxon>Lophotrochozoa</taxon>
        <taxon>Mollusca</taxon>
        <taxon>Gastropoda</taxon>
        <taxon>Heterobranchia</taxon>
        <taxon>Euthyneura</taxon>
        <taxon>Panpulmonata</taxon>
        <taxon>Sacoglossa</taxon>
        <taxon>Placobranchoidea</taxon>
        <taxon>Plakobranchidae</taxon>
        <taxon>Elysia</taxon>
    </lineage>
</organism>